<organism evidence="3 4">
    <name type="scientific">Legionella maioricensis</name>
    <dbReference type="NCBI Taxonomy" id="2896528"/>
    <lineage>
        <taxon>Bacteria</taxon>
        <taxon>Pseudomonadati</taxon>
        <taxon>Pseudomonadota</taxon>
        <taxon>Gammaproteobacteria</taxon>
        <taxon>Legionellales</taxon>
        <taxon>Legionellaceae</taxon>
        <taxon>Legionella</taxon>
    </lineage>
</organism>
<gene>
    <name evidence="3" type="ORF">LOX96_10645</name>
</gene>
<dbReference type="Pfam" id="PF13157">
    <property type="entry name" value="Enas"/>
    <property type="match status" value="1"/>
</dbReference>
<name>A0A9X2D2M0_9GAMM</name>
<feature type="domain" description="Endospore appendages core" evidence="2">
    <location>
        <begin position="31"/>
        <end position="101"/>
    </location>
</feature>
<keyword evidence="1" id="KW-0732">Signal</keyword>
<dbReference type="EMBL" id="JAJKBJ010000011">
    <property type="protein sequence ID" value="MCL9684552.1"/>
    <property type="molecule type" value="Genomic_DNA"/>
</dbReference>
<accession>A0A9X2D2M0</accession>
<dbReference type="InterPro" id="IPR025055">
    <property type="entry name" value="Ena_core"/>
</dbReference>
<evidence type="ECO:0000313" key="4">
    <source>
        <dbReference type="Proteomes" id="UP001139721"/>
    </source>
</evidence>
<evidence type="ECO:0000256" key="1">
    <source>
        <dbReference type="SAM" id="SignalP"/>
    </source>
</evidence>
<feature type="signal peptide" evidence="1">
    <location>
        <begin position="1"/>
        <end position="22"/>
    </location>
</feature>
<evidence type="ECO:0000259" key="2">
    <source>
        <dbReference type="Pfam" id="PF13157"/>
    </source>
</evidence>
<dbReference type="Proteomes" id="UP001139721">
    <property type="component" value="Unassembled WGS sequence"/>
</dbReference>
<dbReference type="AlphaFoldDB" id="A0A9X2D2M0"/>
<protein>
    <recommendedName>
        <fullName evidence="2">Endospore appendages core domain-containing protein</fullName>
    </recommendedName>
</protein>
<proteinExistence type="predicted"/>
<evidence type="ECO:0000313" key="3">
    <source>
        <dbReference type="EMBL" id="MCL9684552.1"/>
    </source>
</evidence>
<comment type="caution">
    <text evidence="3">The sequence shown here is derived from an EMBL/GenBank/DDBJ whole genome shotgun (WGS) entry which is preliminary data.</text>
</comment>
<feature type="chain" id="PRO_5040834244" description="Endospore appendages core domain-containing protein" evidence="1">
    <location>
        <begin position="23"/>
        <end position="118"/>
    </location>
</feature>
<reference evidence="3" key="1">
    <citation type="submission" date="2021-11" db="EMBL/GenBank/DDBJ databases">
        <title>Legionella maioricencis sp. nov., a new species isolated from hot water samples in Mallorca.</title>
        <authorList>
            <person name="Crespi S."/>
            <person name="Drasar V."/>
            <person name="Salva-Serra F."/>
            <person name="Jaen-Luchoro D."/>
            <person name="Pineiro-Iglesias B."/>
            <person name="Aliaga F."/>
            <person name="Fernandez-Juarez V."/>
            <person name="Coll G."/>
            <person name="Moore E.R.B."/>
            <person name="Bennasar-Figueras A."/>
        </authorList>
    </citation>
    <scope>NUCLEOTIDE SEQUENCE</scope>
    <source>
        <strain evidence="3">HCPI-6</strain>
    </source>
</reference>
<sequence length="118" mass="12549">MTKYINLSVFLLIGFLCSQGHAQKTIKLSPNETKLLTNHTLWTVNATCTIQGSNQTSSKIRISVLKNKGTINGKSVATGHATMVTVKNNSSISVSAESGTQINLINLGTEGLQAVCNT</sequence>
<keyword evidence="4" id="KW-1185">Reference proteome</keyword>
<dbReference type="RefSeq" id="WP_250422068.1">
    <property type="nucleotide sequence ID" value="NZ_JAJKBJ010000011.1"/>
</dbReference>